<dbReference type="OrthoDB" id="336094at2"/>
<gene>
    <name evidence="2" type="ORF">FHK87_02785</name>
</gene>
<dbReference type="Gene3D" id="3.10.450.50">
    <property type="match status" value="1"/>
</dbReference>
<dbReference type="Pfam" id="PF20409">
    <property type="entry name" value="SnoaL_5"/>
    <property type="match status" value="1"/>
</dbReference>
<dbReference type="RefSeq" id="WP_140589502.1">
    <property type="nucleotide sequence ID" value="NZ_VFWZ01000001.1"/>
</dbReference>
<organism evidence="2 3">
    <name type="scientific">Aquimarina algicola</name>
    <dbReference type="NCBI Taxonomy" id="2589995"/>
    <lineage>
        <taxon>Bacteria</taxon>
        <taxon>Pseudomonadati</taxon>
        <taxon>Bacteroidota</taxon>
        <taxon>Flavobacteriia</taxon>
        <taxon>Flavobacteriales</taxon>
        <taxon>Flavobacteriaceae</taxon>
        <taxon>Aquimarina</taxon>
    </lineage>
</organism>
<dbReference type="SUPFAM" id="SSF54427">
    <property type="entry name" value="NTF2-like"/>
    <property type="match status" value="1"/>
</dbReference>
<dbReference type="InterPro" id="IPR046860">
    <property type="entry name" value="SnoaL_5"/>
</dbReference>
<keyword evidence="3" id="KW-1185">Reference proteome</keyword>
<dbReference type="InterPro" id="IPR032710">
    <property type="entry name" value="NTF2-like_dom_sf"/>
</dbReference>
<evidence type="ECO:0000313" key="2">
    <source>
        <dbReference type="EMBL" id="TPN89168.1"/>
    </source>
</evidence>
<dbReference type="AlphaFoldDB" id="A0A504JMZ8"/>
<sequence length="122" mass="14093">MDTKQVANRLVELCRLGENLQAINELYDQDVVSKEISGYLNEMVSGKDSVIKKNQEWFTTVEEFHGSEISDPIIAENHFTLSMKMDCTFKGQGRMQVEELCVYKVDNGKIKEEQFFYSMPPQ</sequence>
<evidence type="ECO:0000259" key="1">
    <source>
        <dbReference type="Pfam" id="PF20409"/>
    </source>
</evidence>
<feature type="domain" description="SnoaL-like" evidence="1">
    <location>
        <begin position="1"/>
        <end position="117"/>
    </location>
</feature>
<name>A0A504JMZ8_9FLAO</name>
<dbReference type="EMBL" id="VFWZ01000001">
    <property type="protein sequence ID" value="TPN89168.1"/>
    <property type="molecule type" value="Genomic_DNA"/>
</dbReference>
<dbReference type="Proteomes" id="UP000315540">
    <property type="component" value="Unassembled WGS sequence"/>
</dbReference>
<protein>
    <submittedName>
        <fullName evidence="2">Ester cyclase</fullName>
    </submittedName>
</protein>
<reference evidence="2 3" key="1">
    <citation type="submission" date="2019-06" db="EMBL/GenBank/DDBJ databases">
        <authorList>
            <person name="Meng X."/>
        </authorList>
    </citation>
    <scope>NUCLEOTIDE SEQUENCE [LARGE SCALE GENOMIC DNA]</scope>
    <source>
        <strain evidence="2 3">M625</strain>
    </source>
</reference>
<evidence type="ECO:0000313" key="3">
    <source>
        <dbReference type="Proteomes" id="UP000315540"/>
    </source>
</evidence>
<proteinExistence type="predicted"/>
<accession>A0A504JMZ8</accession>
<comment type="caution">
    <text evidence="2">The sequence shown here is derived from an EMBL/GenBank/DDBJ whole genome shotgun (WGS) entry which is preliminary data.</text>
</comment>